<gene>
    <name evidence="2" type="ORF">rCG_63271</name>
</gene>
<dbReference type="AlphaFoldDB" id="A6K728"/>
<proteinExistence type="predicted"/>
<protein>
    <submittedName>
        <fullName evidence="2">RCG63271</fullName>
    </submittedName>
</protein>
<reference evidence="2 3" key="1">
    <citation type="submission" date="2005-09" db="EMBL/GenBank/DDBJ databases">
        <authorList>
            <person name="Mural R.J."/>
            <person name="Li P.W."/>
            <person name="Adams M.D."/>
            <person name="Amanatides P.G."/>
            <person name="Baden-Tillson H."/>
            <person name="Barnstead M."/>
            <person name="Chin S.H."/>
            <person name="Dew I."/>
            <person name="Evans C.A."/>
            <person name="Ferriera S."/>
            <person name="Flanigan M."/>
            <person name="Fosler C."/>
            <person name="Glodek A."/>
            <person name="Gu Z."/>
            <person name="Holt R.A."/>
            <person name="Jennings D."/>
            <person name="Kraft C.L."/>
            <person name="Lu F."/>
            <person name="Nguyen T."/>
            <person name="Nusskern D.R."/>
            <person name="Pfannkoch C.M."/>
            <person name="Sitter C."/>
            <person name="Sutton G.G."/>
            <person name="Venter J.C."/>
            <person name="Wang Z."/>
            <person name="Woodage T."/>
            <person name="Zheng X.H."/>
            <person name="Zhong F."/>
        </authorList>
    </citation>
    <scope>NUCLEOTIDE SEQUENCE [LARGE SCALE GENOMIC DNA]</scope>
    <source>
        <strain>BN</strain>
        <strain evidence="3">Sprague-Dawley</strain>
    </source>
</reference>
<accession>A6K728</accession>
<name>A6K728_RAT</name>
<dbReference type="EMBL" id="CH474026">
    <property type="protein sequence ID" value="EDL95191.1"/>
    <property type="molecule type" value="Genomic_DNA"/>
</dbReference>
<evidence type="ECO:0000313" key="2">
    <source>
        <dbReference type="EMBL" id="EDL95191.1"/>
    </source>
</evidence>
<feature type="compositionally biased region" description="Low complexity" evidence="1">
    <location>
        <begin position="1"/>
        <end position="12"/>
    </location>
</feature>
<feature type="region of interest" description="Disordered" evidence="1">
    <location>
        <begin position="1"/>
        <end position="29"/>
    </location>
</feature>
<dbReference type="Proteomes" id="UP000234681">
    <property type="component" value="Chromosome 3"/>
</dbReference>
<evidence type="ECO:0000256" key="1">
    <source>
        <dbReference type="SAM" id="MobiDB-lite"/>
    </source>
</evidence>
<evidence type="ECO:0000313" key="3">
    <source>
        <dbReference type="Proteomes" id="UP000234681"/>
    </source>
</evidence>
<sequence>MGSMRNSRSSGRVLGTAGSKAARRSGSHG</sequence>
<organism evidence="2 3">
    <name type="scientific">Rattus norvegicus</name>
    <name type="common">Rat</name>
    <dbReference type="NCBI Taxonomy" id="10116"/>
    <lineage>
        <taxon>Eukaryota</taxon>
        <taxon>Metazoa</taxon>
        <taxon>Chordata</taxon>
        <taxon>Craniata</taxon>
        <taxon>Vertebrata</taxon>
        <taxon>Euteleostomi</taxon>
        <taxon>Mammalia</taxon>
        <taxon>Eutheria</taxon>
        <taxon>Euarchontoglires</taxon>
        <taxon>Glires</taxon>
        <taxon>Rodentia</taxon>
        <taxon>Myomorpha</taxon>
        <taxon>Muroidea</taxon>
        <taxon>Muridae</taxon>
        <taxon>Murinae</taxon>
        <taxon>Rattus</taxon>
    </lineage>
</organism>